<accession>A0A6L2LEG6</accession>
<dbReference type="AlphaFoldDB" id="A0A6L2LEG6"/>
<organism evidence="1">
    <name type="scientific">Tanacetum cinerariifolium</name>
    <name type="common">Dalmatian daisy</name>
    <name type="synonym">Chrysanthemum cinerariifolium</name>
    <dbReference type="NCBI Taxonomy" id="118510"/>
    <lineage>
        <taxon>Eukaryota</taxon>
        <taxon>Viridiplantae</taxon>
        <taxon>Streptophyta</taxon>
        <taxon>Embryophyta</taxon>
        <taxon>Tracheophyta</taxon>
        <taxon>Spermatophyta</taxon>
        <taxon>Magnoliopsida</taxon>
        <taxon>eudicotyledons</taxon>
        <taxon>Gunneridae</taxon>
        <taxon>Pentapetalae</taxon>
        <taxon>asterids</taxon>
        <taxon>campanulids</taxon>
        <taxon>Asterales</taxon>
        <taxon>Asteraceae</taxon>
        <taxon>Asteroideae</taxon>
        <taxon>Anthemideae</taxon>
        <taxon>Anthemidinae</taxon>
        <taxon>Tanacetum</taxon>
    </lineage>
</organism>
<reference evidence="1" key="1">
    <citation type="journal article" date="2019" name="Sci. Rep.">
        <title>Draft genome of Tanacetum cinerariifolium, the natural source of mosquito coil.</title>
        <authorList>
            <person name="Yamashiro T."/>
            <person name="Shiraishi A."/>
            <person name="Satake H."/>
            <person name="Nakayama K."/>
        </authorList>
    </citation>
    <scope>NUCLEOTIDE SEQUENCE</scope>
</reference>
<protein>
    <submittedName>
        <fullName evidence="1">Uncharacterized protein</fullName>
    </submittedName>
</protein>
<proteinExistence type="predicted"/>
<name>A0A6L2LEG6_TANCI</name>
<dbReference type="EMBL" id="BKCJ010004294">
    <property type="protein sequence ID" value="GEU60176.1"/>
    <property type="molecule type" value="Genomic_DNA"/>
</dbReference>
<comment type="caution">
    <text evidence="1">The sequence shown here is derived from an EMBL/GenBank/DDBJ whole genome shotgun (WGS) entry which is preliminary data.</text>
</comment>
<evidence type="ECO:0000313" key="1">
    <source>
        <dbReference type="EMBL" id="GEU60176.1"/>
    </source>
</evidence>
<gene>
    <name evidence="1" type="ORF">Tci_032154</name>
</gene>
<sequence>MPPKRDLRLIGEHFESESVDVSTVSSHDVKTVMTINQKSVFSTEEPKPVRKNSFGPPIIEDLHLDDDSEDEVSPTVEVKTVKPSVENIESVQTARKIVKIDESPKQHKHHPRRNQRNWNNLMKGLCLNCQKPDNINTRIEVSNKSRISKQFSQNNQALKLKISKIQSSGTFLAK</sequence>